<dbReference type="Proteomes" id="UP000287651">
    <property type="component" value="Unassembled WGS sequence"/>
</dbReference>
<organism evidence="2 3">
    <name type="scientific">Ensete ventricosum</name>
    <name type="common">Abyssinian banana</name>
    <name type="synonym">Musa ensete</name>
    <dbReference type="NCBI Taxonomy" id="4639"/>
    <lineage>
        <taxon>Eukaryota</taxon>
        <taxon>Viridiplantae</taxon>
        <taxon>Streptophyta</taxon>
        <taxon>Embryophyta</taxon>
        <taxon>Tracheophyta</taxon>
        <taxon>Spermatophyta</taxon>
        <taxon>Magnoliopsida</taxon>
        <taxon>Liliopsida</taxon>
        <taxon>Zingiberales</taxon>
        <taxon>Musaceae</taxon>
        <taxon>Ensete</taxon>
    </lineage>
</organism>
<name>A0A426XZW7_ENSVE</name>
<dbReference type="EMBL" id="AMZH03016061">
    <property type="protein sequence ID" value="RRT45078.1"/>
    <property type="molecule type" value="Genomic_DNA"/>
</dbReference>
<evidence type="ECO:0000313" key="3">
    <source>
        <dbReference type="Proteomes" id="UP000287651"/>
    </source>
</evidence>
<evidence type="ECO:0000256" key="1">
    <source>
        <dbReference type="SAM" id="MobiDB-lite"/>
    </source>
</evidence>
<feature type="region of interest" description="Disordered" evidence="1">
    <location>
        <begin position="1"/>
        <end position="21"/>
    </location>
</feature>
<accession>A0A426XZW7</accession>
<gene>
    <name evidence="2" type="ORF">B296_00051354</name>
</gene>
<dbReference type="AlphaFoldDB" id="A0A426XZW7"/>
<protein>
    <submittedName>
        <fullName evidence="2">Uncharacterized protein</fullName>
    </submittedName>
</protein>
<reference evidence="2 3" key="1">
    <citation type="journal article" date="2014" name="Agronomy (Basel)">
        <title>A Draft Genome Sequence for Ensete ventricosum, the Drought-Tolerant Tree Against Hunger.</title>
        <authorList>
            <person name="Harrison J."/>
            <person name="Moore K.A."/>
            <person name="Paszkiewicz K."/>
            <person name="Jones T."/>
            <person name="Grant M."/>
            <person name="Ambacheew D."/>
            <person name="Muzemil S."/>
            <person name="Studholme D.J."/>
        </authorList>
    </citation>
    <scope>NUCLEOTIDE SEQUENCE [LARGE SCALE GENOMIC DNA]</scope>
</reference>
<proteinExistence type="predicted"/>
<sequence>MARSVTEPLLQNSHDGTPFPRLGFRSNERRGLCGSRFRCQPQWRWSRGCEAKKPSLSRRWLLPRDAIAAGLPLAHCSPPLNNSNPLLSSPLLGKRQLHCVRNFASGGFIP</sequence>
<comment type="caution">
    <text evidence="2">The sequence shown here is derived from an EMBL/GenBank/DDBJ whole genome shotgun (WGS) entry which is preliminary data.</text>
</comment>
<evidence type="ECO:0000313" key="2">
    <source>
        <dbReference type="EMBL" id="RRT45078.1"/>
    </source>
</evidence>